<name>A0A8S5V119_9CAUD</name>
<dbReference type="EMBL" id="BK016180">
    <property type="protein sequence ID" value="DAG00380.1"/>
    <property type="molecule type" value="Genomic_DNA"/>
</dbReference>
<accession>A0A8S5V119</accession>
<reference evidence="1" key="1">
    <citation type="journal article" date="2021" name="Proc. Natl. Acad. Sci. U.S.A.">
        <title>A Catalog of Tens of Thousands of Viruses from Human Metagenomes Reveals Hidden Associations with Chronic Diseases.</title>
        <authorList>
            <person name="Tisza M.J."/>
            <person name="Buck C.B."/>
        </authorList>
    </citation>
    <scope>NUCLEOTIDE SEQUENCE</scope>
    <source>
        <strain evidence="1">Ct3r22</strain>
    </source>
</reference>
<protein>
    <submittedName>
        <fullName evidence="1">AAA domain protein</fullName>
    </submittedName>
</protein>
<organism evidence="1">
    <name type="scientific">Siphoviridae sp. ct3r22</name>
    <dbReference type="NCBI Taxonomy" id="2825325"/>
    <lineage>
        <taxon>Viruses</taxon>
        <taxon>Duplodnaviria</taxon>
        <taxon>Heunggongvirae</taxon>
        <taxon>Uroviricota</taxon>
        <taxon>Caudoviricetes</taxon>
    </lineage>
</organism>
<sequence length="300" mass="35167">MNRLQTFIGIRFEVEGFHNYPDASKNHGELVKFLEQSHRHIFKFNCKKRVNHDNRDEEFILLRRKVKQYINKKFPAFEANCECYHFGSMSCEMIAKIILKQFDFDSVEVSEDGENYAIVEKEKCDSIQEENNHINLLLKNLPLVKFVVGKAFSGKTYFVDHYCVKSNVIAIEVGNIIRELNKDKLRVFDARLDEQVSNILFDKIKTTDCNKIIYIIGCRQKSIIDKLLYLCKSNGYDLNYGIDYISSSENKRRKRFEKLANEEKNKNLTFEEIEKGEISLGINELISWCIDQPNCQIINS</sequence>
<evidence type="ECO:0000313" key="1">
    <source>
        <dbReference type="EMBL" id="DAG00380.1"/>
    </source>
</evidence>
<proteinExistence type="predicted"/>